<dbReference type="EMBL" id="RWGY01000013">
    <property type="protein sequence ID" value="TVU26221.1"/>
    <property type="molecule type" value="Genomic_DNA"/>
</dbReference>
<organism evidence="1 2">
    <name type="scientific">Eragrostis curvula</name>
    <name type="common">weeping love grass</name>
    <dbReference type="NCBI Taxonomy" id="38414"/>
    <lineage>
        <taxon>Eukaryota</taxon>
        <taxon>Viridiplantae</taxon>
        <taxon>Streptophyta</taxon>
        <taxon>Embryophyta</taxon>
        <taxon>Tracheophyta</taxon>
        <taxon>Spermatophyta</taxon>
        <taxon>Magnoliopsida</taxon>
        <taxon>Liliopsida</taxon>
        <taxon>Poales</taxon>
        <taxon>Poaceae</taxon>
        <taxon>PACMAD clade</taxon>
        <taxon>Chloridoideae</taxon>
        <taxon>Eragrostideae</taxon>
        <taxon>Eragrostidinae</taxon>
        <taxon>Eragrostis</taxon>
    </lineage>
</organism>
<reference evidence="1 2" key="1">
    <citation type="journal article" date="2019" name="Sci. Rep.">
        <title>A high-quality genome of Eragrostis curvula grass provides insights into Poaceae evolution and supports new strategies to enhance forage quality.</title>
        <authorList>
            <person name="Carballo J."/>
            <person name="Santos B.A.C.M."/>
            <person name="Zappacosta D."/>
            <person name="Garbus I."/>
            <person name="Selva J.P."/>
            <person name="Gallo C.A."/>
            <person name="Diaz A."/>
            <person name="Albertini E."/>
            <person name="Caccamo M."/>
            <person name="Echenique V."/>
        </authorList>
    </citation>
    <scope>NUCLEOTIDE SEQUENCE [LARGE SCALE GENOMIC DNA]</scope>
    <source>
        <strain evidence="2">cv. Victoria</strain>
        <tissue evidence="1">Leaf</tissue>
    </source>
</reference>
<accession>A0A5J9USG1</accession>
<keyword evidence="2" id="KW-1185">Reference proteome</keyword>
<evidence type="ECO:0000313" key="1">
    <source>
        <dbReference type="EMBL" id="TVU26221.1"/>
    </source>
</evidence>
<dbReference type="Proteomes" id="UP000324897">
    <property type="component" value="Chromosome 2"/>
</dbReference>
<sequence length="287" mass="31582">MCPPCYRGGDLCTGRLDRGRFVVCVVSRQGEGACGGFRDGDSPATLRGDASVHWLLETEKGDGDFNGGGHCVAAISAMASRSRPLVAAQLHQVLLHCRFLQQQHQGCYLRISATTIVSGPHFTRTGVLALLRRLIGGRASAAVCLCVLQEYFLVKILHRVILKLPLFGTIPVVQKEDDGCYIFQCYEPATRKYLGHLLGYLPALTPDEWLVIDGFKFTSCALLKLQILARGTGGGAHLSQNEDQLFFNMELCYEALLLLWLQDCLANNPGPIFVNNANFRVTWHGML</sequence>
<dbReference type="AlphaFoldDB" id="A0A5J9USG1"/>
<comment type="caution">
    <text evidence="1">The sequence shown here is derived from an EMBL/GenBank/DDBJ whole genome shotgun (WGS) entry which is preliminary data.</text>
</comment>
<protein>
    <submittedName>
        <fullName evidence="1">Uncharacterized protein</fullName>
    </submittedName>
</protein>
<name>A0A5J9USG1_9POAL</name>
<evidence type="ECO:0000313" key="2">
    <source>
        <dbReference type="Proteomes" id="UP000324897"/>
    </source>
</evidence>
<dbReference type="Gramene" id="TVU26221">
    <property type="protein sequence ID" value="TVU26221"/>
    <property type="gene ID" value="EJB05_28758"/>
</dbReference>
<gene>
    <name evidence="1" type="ORF">EJB05_28758</name>
</gene>
<proteinExistence type="predicted"/>